<evidence type="ECO:0000313" key="3">
    <source>
        <dbReference type="EMBL" id="EHY58544.1"/>
    </source>
</evidence>
<feature type="compositionally biased region" description="Basic residues" evidence="1">
    <location>
        <begin position="60"/>
        <end position="69"/>
    </location>
</feature>
<dbReference type="RefSeq" id="XP_009159006.1">
    <property type="nucleotide sequence ID" value="XM_009160758.1"/>
</dbReference>
<feature type="region of interest" description="Disordered" evidence="1">
    <location>
        <begin position="1"/>
        <end position="96"/>
    </location>
</feature>
<dbReference type="OMA" id="EPQDGWK"/>
<protein>
    <recommendedName>
        <fullName evidence="2">DUF6594 domain-containing protein</fullName>
    </recommendedName>
</protein>
<dbReference type="InterPro" id="IPR046529">
    <property type="entry name" value="DUF6594"/>
</dbReference>
<gene>
    <name evidence="3" type="ORF">HMPREF1120_06554</name>
</gene>
<dbReference type="RefSeq" id="XP_009159005.1">
    <property type="nucleotide sequence ID" value="XM_009160757.1"/>
</dbReference>
<sequence length="490" mass="55096">MFVSGRDQGRRRRSQTYGVSKASRSSKLSLLSAITTGSHGSNDSASTITPESYSRSTGGGRRRRASKQNRSREAKVVQGKGSLVPKEQKERTSSADLVDVFSFLVHDENDDTATSEHPQEEACVRQEALSRHEESDNDNDSVVRSQLSDSGISMGDSSICQPGLDRSIEKELPPLFEEPQDRNDPQKQSKSKPTAYSEESRWKWPDIPPATHKAQVFDSVARTSSPQEGHVRFDCPAEEPQRIPRSAKRLLSGYDLISEKLSRGEFPLLFRRFDKVHFRMLLQLQDEIVEMEEELSLLDSNDTESRINSDGSISPASRRINWQWHQTDLHGRRLEVLGRLYLKLEQYYQALILGQKVQRSTSQAAPSDVQRLRSWLRDNNPLSAAESRFLDDEDDLILLTKATNTTASQARESVSGSIPFTVLTTALFPLLCFKFVVGISNRLILLTALLAMGLSRLEKLDQAQAAQHQHQHQQWLVACFGVALLAALFF</sequence>
<dbReference type="PANTHER" id="PTHR34502">
    <property type="entry name" value="DUF6594 DOMAIN-CONTAINING PROTEIN-RELATED"/>
    <property type="match status" value="1"/>
</dbReference>
<name>H6C4W8_EXODN</name>
<feature type="region of interest" description="Disordered" evidence="1">
    <location>
        <begin position="109"/>
        <end position="164"/>
    </location>
</feature>
<evidence type="ECO:0000256" key="1">
    <source>
        <dbReference type="SAM" id="MobiDB-lite"/>
    </source>
</evidence>
<dbReference type="HOGENOM" id="CLU_568621_0_0_1"/>
<evidence type="ECO:0000313" key="4">
    <source>
        <dbReference type="Proteomes" id="UP000007304"/>
    </source>
</evidence>
<reference evidence="3" key="1">
    <citation type="submission" date="2011-07" db="EMBL/GenBank/DDBJ databases">
        <title>The Genome Sequence of Exophiala (Wangiella) dermatitidis NIH/UT8656.</title>
        <authorList>
            <consortium name="The Broad Institute Genome Sequencing Platform"/>
            <person name="Cuomo C."/>
            <person name="Wang Z."/>
            <person name="Hunicke-Smith S."/>
            <person name="Szanislo P.J."/>
            <person name="Earl A."/>
            <person name="Young S.K."/>
            <person name="Zeng Q."/>
            <person name="Gargeya S."/>
            <person name="Fitzgerald M."/>
            <person name="Haas B."/>
            <person name="Abouelleil A."/>
            <person name="Alvarado L."/>
            <person name="Arachchi H.M."/>
            <person name="Berlin A."/>
            <person name="Brown A."/>
            <person name="Chapman S.B."/>
            <person name="Chen Z."/>
            <person name="Dunbar C."/>
            <person name="Freedman E."/>
            <person name="Gearin G."/>
            <person name="Gellesch M."/>
            <person name="Goldberg J."/>
            <person name="Griggs A."/>
            <person name="Gujja S."/>
            <person name="Heiman D."/>
            <person name="Howarth C."/>
            <person name="Larson L."/>
            <person name="Lui A."/>
            <person name="MacDonald P.J.P."/>
            <person name="Montmayeur A."/>
            <person name="Murphy C."/>
            <person name="Neiman D."/>
            <person name="Pearson M."/>
            <person name="Priest M."/>
            <person name="Roberts A."/>
            <person name="Saif S."/>
            <person name="Shea T."/>
            <person name="Shenoy N."/>
            <person name="Sisk P."/>
            <person name="Stolte C."/>
            <person name="Sykes S."/>
            <person name="Wortman J."/>
            <person name="Nusbaum C."/>
            <person name="Birren B."/>
        </authorList>
    </citation>
    <scope>NUCLEOTIDE SEQUENCE</scope>
    <source>
        <strain evidence="3">NIH/UT8656</strain>
    </source>
</reference>
<proteinExistence type="predicted"/>
<organism evidence="3 4">
    <name type="scientific">Exophiala dermatitidis (strain ATCC 34100 / CBS 525.76 / NIH/UT8656)</name>
    <name type="common">Black yeast</name>
    <name type="synonym">Wangiella dermatitidis</name>
    <dbReference type="NCBI Taxonomy" id="858893"/>
    <lineage>
        <taxon>Eukaryota</taxon>
        <taxon>Fungi</taxon>
        <taxon>Dikarya</taxon>
        <taxon>Ascomycota</taxon>
        <taxon>Pezizomycotina</taxon>
        <taxon>Eurotiomycetes</taxon>
        <taxon>Chaetothyriomycetidae</taxon>
        <taxon>Chaetothyriales</taxon>
        <taxon>Herpotrichiellaceae</taxon>
        <taxon>Exophiala</taxon>
    </lineage>
</organism>
<feature type="compositionally biased region" description="Low complexity" evidence="1">
    <location>
        <begin position="20"/>
        <end position="33"/>
    </location>
</feature>
<evidence type="ECO:0000259" key="2">
    <source>
        <dbReference type="Pfam" id="PF20237"/>
    </source>
</evidence>
<dbReference type="EMBL" id="JH226134">
    <property type="protein sequence ID" value="EHY58544.1"/>
    <property type="molecule type" value="Genomic_DNA"/>
</dbReference>
<dbReference type="VEuPathDB" id="FungiDB:HMPREF1120_06554"/>
<keyword evidence="4" id="KW-1185">Reference proteome</keyword>
<dbReference type="EMBL" id="JH226134">
    <property type="protein sequence ID" value="EHY58545.1"/>
    <property type="molecule type" value="Genomic_DNA"/>
</dbReference>
<dbReference type="eggNOG" id="ENOG502SQVM">
    <property type="taxonomic scope" value="Eukaryota"/>
</dbReference>
<dbReference type="OrthoDB" id="5416037at2759"/>
<dbReference type="AlphaFoldDB" id="H6C4W8"/>
<dbReference type="Pfam" id="PF20237">
    <property type="entry name" value="DUF6594"/>
    <property type="match status" value="1"/>
</dbReference>
<feature type="compositionally biased region" description="Low complexity" evidence="1">
    <location>
        <begin position="148"/>
        <end position="159"/>
    </location>
</feature>
<feature type="domain" description="DUF6594" evidence="2">
    <location>
        <begin position="254"/>
        <end position="407"/>
    </location>
</feature>
<feature type="compositionally biased region" description="Polar residues" evidence="1">
    <location>
        <begin position="34"/>
        <end position="51"/>
    </location>
</feature>
<dbReference type="PANTHER" id="PTHR34502:SF6">
    <property type="entry name" value="DUF6594 DOMAIN-CONTAINING PROTEIN"/>
    <property type="match status" value="1"/>
</dbReference>
<dbReference type="GeneID" id="20311193"/>
<feature type="region of interest" description="Disordered" evidence="1">
    <location>
        <begin position="176"/>
        <end position="208"/>
    </location>
</feature>
<accession>H6C4W8</accession>
<dbReference type="Proteomes" id="UP000007304">
    <property type="component" value="Unassembled WGS sequence"/>
</dbReference>
<feature type="compositionally biased region" description="Basic and acidic residues" evidence="1">
    <location>
        <begin position="117"/>
        <end position="134"/>
    </location>
</feature>